<comment type="caution">
    <text evidence="3">The sequence shown here is derived from an EMBL/GenBank/DDBJ whole genome shotgun (WGS) entry which is preliminary data.</text>
</comment>
<dbReference type="AlphaFoldDB" id="A0A243QFE8"/>
<evidence type="ECO:0000259" key="2">
    <source>
        <dbReference type="SMART" id="SM00327"/>
    </source>
</evidence>
<keyword evidence="4" id="KW-1185">Reference proteome</keyword>
<dbReference type="EMBL" id="NGFO01000003">
    <property type="protein sequence ID" value="OUC80453.1"/>
    <property type="molecule type" value="Genomic_DNA"/>
</dbReference>
<dbReference type="InterPro" id="IPR002035">
    <property type="entry name" value="VWF_A"/>
</dbReference>
<dbReference type="Gene3D" id="3.40.50.410">
    <property type="entry name" value="von Willebrand factor, type A domain"/>
    <property type="match status" value="1"/>
</dbReference>
<dbReference type="InterPro" id="IPR036465">
    <property type="entry name" value="vWFA_dom_sf"/>
</dbReference>
<organism evidence="3 4">
    <name type="scientific">Gordonia lacunae</name>
    <dbReference type="NCBI Taxonomy" id="417102"/>
    <lineage>
        <taxon>Bacteria</taxon>
        <taxon>Bacillati</taxon>
        <taxon>Actinomycetota</taxon>
        <taxon>Actinomycetes</taxon>
        <taxon>Mycobacteriales</taxon>
        <taxon>Gordoniaceae</taxon>
        <taxon>Gordonia</taxon>
    </lineage>
</organism>
<dbReference type="SUPFAM" id="SSF53300">
    <property type="entry name" value="vWA-like"/>
    <property type="match status" value="1"/>
</dbReference>
<evidence type="ECO:0000313" key="3">
    <source>
        <dbReference type="EMBL" id="OUC80453.1"/>
    </source>
</evidence>
<sequence length="291" mass="30768">MLLGPAGQGSAVAPIGRRGRNPDIPRGTSGALVAITGDTGARDDASAAAQSDSVARERAVQLARRLRLARPVDVRKARRGANGTLTTQRWRGSSDELDLDATLEALIGNPIPEDDDIHVRERVRRRRSIVLAVDVSGSTRGEQVRTAAATAGALAGELGRDDLAVIAFWSDAALIVPLGRPVTTERLVDELLALPAQGLTNVSFPLQIAVEQLAGASKADARVILLSDCVHNAGPDPRDVAGRLPRLDVLLDISGEHDAELAQDLALIGRGRCRPIRGHHDVVPALQAIFT</sequence>
<dbReference type="Pfam" id="PF13519">
    <property type="entry name" value="VWA_2"/>
    <property type="match status" value="1"/>
</dbReference>
<dbReference type="SMART" id="SM00327">
    <property type="entry name" value="VWA"/>
    <property type="match status" value="1"/>
</dbReference>
<feature type="region of interest" description="Disordered" evidence="1">
    <location>
        <begin position="1"/>
        <end position="31"/>
    </location>
</feature>
<dbReference type="OrthoDB" id="5061544at2"/>
<feature type="domain" description="VWFA" evidence="2">
    <location>
        <begin position="126"/>
        <end position="285"/>
    </location>
</feature>
<evidence type="ECO:0000256" key="1">
    <source>
        <dbReference type="SAM" id="MobiDB-lite"/>
    </source>
</evidence>
<dbReference type="Proteomes" id="UP000194632">
    <property type="component" value="Unassembled WGS sequence"/>
</dbReference>
<dbReference type="RefSeq" id="WP_086534146.1">
    <property type="nucleotide sequence ID" value="NZ_JBLKRZ010000001.1"/>
</dbReference>
<proteinExistence type="predicted"/>
<evidence type="ECO:0000313" key="4">
    <source>
        <dbReference type="Proteomes" id="UP000194632"/>
    </source>
</evidence>
<gene>
    <name evidence="3" type="ORF">CA982_03870</name>
</gene>
<reference evidence="3 4" key="1">
    <citation type="submission" date="2017-05" db="EMBL/GenBank/DDBJ databases">
        <title>Biotechnological potential of actinobacteria isolated from South African environments.</title>
        <authorList>
            <person name="Le Roes-Hill M."/>
            <person name="Prins A."/>
            <person name="Durrell K.A."/>
        </authorList>
    </citation>
    <scope>NUCLEOTIDE SEQUENCE [LARGE SCALE GENOMIC DNA]</scope>
    <source>
        <strain evidence="3">BS2</strain>
    </source>
</reference>
<name>A0A243QFE8_9ACTN</name>
<dbReference type="STRING" id="417102.CA982_03870"/>
<protein>
    <recommendedName>
        <fullName evidence="2">VWFA domain-containing protein</fullName>
    </recommendedName>
</protein>
<accession>A0A243QFE8</accession>